<organism evidence="1 2">
    <name type="scientific">Panagrolaimus sp. PS1159</name>
    <dbReference type="NCBI Taxonomy" id="55785"/>
    <lineage>
        <taxon>Eukaryota</taxon>
        <taxon>Metazoa</taxon>
        <taxon>Ecdysozoa</taxon>
        <taxon>Nematoda</taxon>
        <taxon>Chromadorea</taxon>
        <taxon>Rhabditida</taxon>
        <taxon>Tylenchina</taxon>
        <taxon>Panagrolaimomorpha</taxon>
        <taxon>Panagrolaimoidea</taxon>
        <taxon>Panagrolaimidae</taxon>
        <taxon>Panagrolaimus</taxon>
    </lineage>
</organism>
<evidence type="ECO:0000313" key="1">
    <source>
        <dbReference type="Proteomes" id="UP000887580"/>
    </source>
</evidence>
<protein>
    <submittedName>
        <fullName evidence="2">Uncharacterized protein</fullName>
    </submittedName>
</protein>
<dbReference type="Proteomes" id="UP000887580">
    <property type="component" value="Unplaced"/>
</dbReference>
<name>A0AC35FV06_9BILA</name>
<reference evidence="2" key="1">
    <citation type="submission" date="2022-11" db="UniProtKB">
        <authorList>
            <consortium name="WormBaseParasite"/>
        </authorList>
    </citation>
    <scope>IDENTIFICATION</scope>
</reference>
<proteinExistence type="predicted"/>
<dbReference type="WBParaSite" id="PS1159_v2.g21195.t1">
    <property type="protein sequence ID" value="PS1159_v2.g21195.t1"/>
    <property type="gene ID" value="PS1159_v2.g21195"/>
</dbReference>
<accession>A0AC35FV06</accession>
<sequence>MLSAFITFRSMQCELNRAPGIGTALIGGEPYSLHVDECAPVNIAKNINYHAHLYSLVKMCQCGERLLVLMPTMKYIHSDPHSINRLGRILDSFNHEMRNYMPQCFDFEDTNGAWQTLASGLEGDLVEVDQNELIEAEQLSLKDYDTDVERVMDETEDSTGSGTGYSTPVYSTPPSLASPVSLSLPATNDSCASLTSQMAKMDDETLRKHVLGSYNKRGIFGSGESLNVPKSPSEQRSTSVPLPQENDDDDSAEFLPSKGKKLSPSIQPPDSAPILLSPKPFYGSDSERDKESTKNEKDPQQQQPKSKKTKKRKKKQNLNVSTMSLTSFDRTSERSRRRAREDASDQAPLAFYVYYKRRDPKTIIVIMVPATCRAVLKITNKLVPRLPVLAFMIEEDKMFDIFRHSMSLPKEFKKTNVENFCVRSALAHLNWQVNAKLSESERETPSPASLFAFETQEGIDPTFSDLNDFCVNIMHDLVFSRAYAQAAYHCLGTNVHVPQTVLEEVLQEHCTQTSVTFGSIRDVLRVTCTHLSSYLQSKRVSRYKRHQMPNISSLTSSSSSSESEIEIQQVNQYQLMNPFCYSEAENDEICKMEQTEFRLAFENVLRQHKFFKVPAFADYYFYWPNGENTVQLFNSGGTWNEHLDDGTVTATGNSSSKNNEESSDDSAVTLVSQDAGSSADEELDFDIQPLFLQFYISVPRSDGDIYSYSVDFIPNCLQDVIGRCDANFFTADEKRALNEFNVEVEMFVLTVPSVDAIERPDERLRRTTEETIDWMLSREPTPVEDINLPPRERDIVTELKKGINHMLKTEQILILSRYFDSQKSYKNICHVVDFVESEASRNDEHTRVQTAQSDMLFVTRAEEGLRRLCERLEGSMISYCKIRCVRDEKGYGGNRPIVFYCCSVEDFDTFCVEHKATADLVKFDFKPKKKQRGVVTSEGMEDSTEDDTTTEDVTETSTLINPDEAGMEDDSLGEDEVFDYNLALKDSSNNLDEKVKRKQIVHDFWLIAKVESDPMRIRSFFFQRPNGVHDGLFKMFTDLLIEQIKAVNQALLLEELHETKECSQYLIDDEKLTSNLTPSKELTPLSEFASKYVIQPKLAPNEENDDIISLIGSSTAMFSQESESEEEPITYKYSPGYFFCPLVWHRWYSINPRLRQSNVDLGLLALRTGLENIGIRNRKNVYVFKESNGNIFYFYLFSSTDSINKVIGDTSEEWQKEVSSNIENSVLFAVFGIHSPSDEVTPASILIYSLPTISKDYLASIFTYLQQHLSSYFIKPQFSDDPMSSPICFKPYPFDGGEDEPLSPEYEGIIYLINKPKAEGQRSTGLGCFEMRLVDKKGRLAKRDGGFPPGKLNANSFSLLYPGFSGTERLQKAARYHELTKCVQIDSFEDQGMSINSHHFMQFFIWQVGDIGLAELQTRLRIFCLQALADLIVEFGLMAQPFLEPASPLPLPQSPGITSRPSSLMRQSVIDQKAPLRKRGSSTIPEIHFGQILNSPINLQVPPSPGIASAAAGPTSPNFFNVVPPTIMAIDSPTKNNSSLHSPRHGIFGPKFGFDANTQYSTAWNDVVANGINRQTFKNAAPIAPKNTMVTQFATEIPPLPQGPAEYLRMDFISATTSFFYHMERESRAYSDILQSFQKFRFTMDCDHMALTLLRVIYAKFYHSFKTCKDSVVVMKQIVANDGSKRLQSIKDVETLMGNSVTQDKGHVIDFNEDYSDIDYAILVYNRKQMDEMIHQSMEADSPPANDLESLSKTPHDSHFNFGPVLQPNFVPRRRLFFLTIRGEAVSLFLYNVNAETTVKIKEIVEKALRWNNARSRLLREIGLHKMQITHLSTLKSIDPKVNFYQLLTWRDPELLITHDYPPENIKTADFAKIPKEYARMFLKIYRFTDPSYVLKQNTTAKFDDQIAQMLSMREEIKDMLSDFQLFGHYHNLFLHPKNKDPDESTKVTMDEDILHRLLTRCEEAHYVQTPLLLFPEWRKKVAAIRAIGTDFGSVGKRKHSAPAKSIAKKQQLSLEPKMKPRSKTVNVTMLPTLSRSSSGEEPCSLKIQYMLAQEYTNYLIKNLGAKRVFIQSTTPETRNNYAIEYTQSTTVSPTVWLYLAYPGGFILLHLCFIEPYFCLRVLFWNRGQLYEDQTIQDLRSFIKEKNQIISKCHLHSFTYDFHLRMVKTYLVGGKQLLFNRGYNTTAFLIDFLQYYSCRPPSARNCIYEENCPFDALKVPGTSVWENFLDKESKYGWKVVRLKNAEKDSSDEFMLVSEASKKVFNQEYEGVRVITNVLKGNTSKEHKLLIRYYVIMVSKDIENPLLDALYTLHDPIPPGEFKRLPTELYPDLELEDEFPLDFDVAYDSDARQSSGSNSDKSQRLKNRQSMQSIASLASGNNSNDRLSDFDSTFRGGYISPCPSPLSQTLVDFSQMTPLVQPGNFDAIELKNKLSSQAMIQKVPPRGHRKNASISSELRVQGAIPPEQVTYVHYFNNLQKKLQHELEEFARASKVELEKLVSQADRECHIEMLWRKLLSMNSINYRKQQTSILTQIGNRLEFNQEASTLLKHITSTDLNQQQWHTFISIIKTINMEKEEPKLVQIFTSVNYMNLFKFLLLHYEGEKRCRYFDYDDSKNLIITNPNCLNAATLFQYKVAEKKIELLMIIKEHEFRGQQSELFGMNAIHKQFEEIMHCLSSFLWFDLLVRRPNAQRR</sequence>
<evidence type="ECO:0000313" key="2">
    <source>
        <dbReference type="WBParaSite" id="PS1159_v2.g21195.t1"/>
    </source>
</evidence>